<dbReference type="EMBL" id="WOTB01000002">
    <property type="protein sequence ID" value="NHN83573.1"/>
    <property type="molecule type" value="Genomic_DNA"/>
</dbReference>
<accession>A0ABX0JJ08</accession>
<protein>
    <submittedName>
        <fullName evidence="2">Aldo/keto reductase</fullName>
    </submittedName>
</protein>
<organism evidence="2 3">
    <name type="scientific">Acetobacter musti</name>
    <dbReference type="NCBI Taxonomy" id="864732"/>
    <lineage>
        <taxon>Bacteria</taxon>
        <taxon>Pseudomonadati</taxon>
        <taxon>Pseudomonadota</taxon>
        <taxon>Alphaproteobacteria</taxon>
        <taxon>Acetobacterales</taxon>
        <taxon>Acetobacteraceae</taxon>
        <taxon>Acetobacter</taxon>
    </lineage>
</organism>
<gene>
    <name evidence="2" type="ORF">GOB93_02820</name>
</gene>
<dbReference type="RefSeq" id="WP_173581986.1">
    <property type="nucleotide sequence ID" value="NZ_WOTB01000002.1"/>
</dbReference>
<keyword evidence="3" id="KW-1185">Reference proteome</keyword>
<evidence type="ECO:0000313" key="2">
    <source>
        <dbReference type="EMBL" id="NHN83573.1"/>
    </source>
</evidence>
<dbReference type="PANTHER" id="PTHR43638:SF3">
    <property type="entry name" value="ALDEHYDE REDUCTASE"/>
    <property type="match status" value="1"/>
</dbReference>
<dbReference type="InterPro" id="IPR036812">
    <property type="entry name" value="NAD(P)_OxRdtase_dom_sf"/>
</dbReference>
<evidence type="ECO:0000313" key="3">
    <source>
        <dbReference type="Proteomes" id="UP000635278"/>
    </source>
</evidence>
<dbReference type="Proteomes" id="UP000635278">
    <property type="component" value="Unassembled WGS sequence"/>
</dbReference>
<sequence length="284" mass="31143">MSCTVKFRNGVAVPALGMGTWNMGDNAASRSEELESLRAGIELGLRVIDTAEMYGNGRSEHVVGEAISGIRDKVFLVTKVLPSNASRKGVLQACRNSLARLKTDYVDLYLLHWCGSVPLAETFEAFEHLREDGLIRNWGVSNFDVEDMKELDSTPGGDQCLVNQILYSLEHRGVEFDLLGEDRKRDVVTMAYSPIGQGGGLLRNEALAAIARRHKTSLGGATPAQIALAWVLRQPNLIAIPKASSVRHLRENVAAQEIRLSDEDLARLDHAFAPPTRAVPLEMI</sequence>
<dbReference type="PANTHER" id="PTHR43638">
    <property type="entry name" value="OXIDOREDUCTASE, ALDO/KETO REDUCTASE FAMILY PROTEIN"/>
    <property type="match status" value="1"/>
</dbReference>
<dbReference type="PIRSF" id="PIRSF000097">
    <property type="entry name" value="AKR"/>
    <property type="match status" value="1"/>
</dbReference>
<dbReference type="InterPro" id="IPR023210">
    <property type="entry name" value="NADP_OxRdtase_dom"/>
</dbReference>
<reference evidence="2 3" key="1">
    <citation type="journal article" date="2020" name="Int. J. Syst. Evol. Microbiol.">
        <title>Novel acetic acid bacteria from cider fermentations: Acetobacter conturbans sp. nov. and Acetobacter fallax sp. nov.</title>
        <authorList>
            <person name="Sombolestani A.S."/>
            <person name="Cleenwerck I."/>
            <person name="Cnockaert M."/>
            <person name="Borremans W."/>
            <person name="Wieme A.D."/>
            <person name="De Vuyst L."/>
            <person name="Vandamme P."/>
        </authorList>
    </citation>
    <scope>NUCLEOTIDE SEQUENCE [LARGE SCALE GENOMIC DNA]</scope>
    <source>
        <strain evidence="2 3">LMG 30640</strain>
    </source>
</reference>
<dbReference type="Gene3D" id="3.20.20.100">
    <property type="entry name" value="NADP-dependent oxidoreductase domain"/>
    <property type="match status" value="1"/>
</dbReference>
<feature type="domain" description="NADP-dependent oxidoreductase" evidence="1">
    <location>
        <begin position="16"/>
        <end position="270"/>
    </location>
</feature>
<dbReference type="CDD" id="cd19138">
    <property type="entry name" value="AKR_YeaE"/>
    <property type="match status" value="1"/>
</dbReference>
<name>A0ABX0JJ08_9PROT</name>
<dbReference type="SUPFAM" id="SSF51430">
    <property type="entry name" value="NAD(P)-linked oxidoreductase"/>
    <property type="match status" value="1"/>
</dbReference>
<dbReference type="InterPro" id="IPR020471">
    <property type="entry name" value="AKR"/>
</dbReference>
<dbReference type="Pfam" id="PF00248">
    <property type="entry name" value="Aldo_ket_red"/>
    <property type="match status" value="1"/>
</dbReference>
<comment type="caution">
    <text evidence="2">The sequence shown here is derived from an EMBL/GenBank/DDBJ whole genome shotgun (WGS) entry which is preliminary data.</text>
</comment>
<dbReference type="PRINTS" id="PR00069">
    <property type="entry name" value="ALDKETRDTASE"/>
</dbReference>
<evidence type="ECO:0000259" key="1">
    <source>
        <dbReference type="Pfam" id="PF00248"/>
    </source>
</evidence>
<proteinExistence type="predicted"/>